<feature type="region of interest" description="Disordered" evidence="1">
    <location>
        <begin position="1"/>
        <end position="68"/>
    </location>
</feature>
<dbReference type="OrthoDB" id="619048at2759"/>
<sequence>MEAAAKSHGPPAPRPSRRAKQPSTTSREGEGGGGGDRRRRPSRRGGTSKRGRGWHHHLLRPCSSRAPNWGATRARTAAAALSTTNQDLSSTSAAQIQILSSRGCDDDSKLKGALSPSTCAQIQIVPSRGYDDESSPRKKHLLRPSLSIIQKRGRRRSHHHLLRPCSSLPDDSNIPGQKHMLRPCLSIQPPPNYYCWGAKRSPTNNNNWRDWSNLGDGPAGLIAELVLAYDVADYLRFRAVCRPWRQCSTEPRSHDGLDRRFYPWRWVLLREPLAAPNRRCFLNSSTGECIQLDLPELLDHELLTVTPEGLLLLLHDRNHVRLLNPLTRHLTELPPLTTLLPSKDHVMLSRFKIDDLASCSGIASDDSTVVLCFNRFRMLGMAKPGDDHWVLLKYNNDGIAKTPLVFAGRFYHVNVNGVMVLQIIPNQPPRLEVAAKLNMHVSPISQSMHLVNNFGELMLVHRQIVPVTSRNKSGYRYNIYRVNLDTGTLFPVKRLGSGTGRAMFLGMYCSFTLSPDVFPPGSFSADTIYPSFDFAERRLLKVEAYHLTDGLLKAEAYHLADGRVEQPSSLVQRPPCQLRLILNLPHFF</sequence>
<dbReference type="AlphaFoldDB" id="A0A3B6FUD1"/>
<reference evidence="3" key="1">
    <citation type="submission" date="2018-08" db="EMBL/GenBank/DDBJ databases">
        <authorList>
            <person name="Rossello M."/>
        </authorList>
    </citation>
    <scope>NUCLEOTIDE SEQUENCE [LARGE SCALE GENOMIC DNA]</scope>
    <source>
        <strain evidence="3">cv. Chinese Spring</strain>
    </source>
</reference>
<dbReference type="Gramene" id="TraesCS3B02G442600.1">
    <property type="protein sequence ID" value="TraesCS3B02G442600.1"/>
    <property type="gene ID" value="TraesCS3B02G442600"/>
</dbReference>
<gene>
    <name evidence="3" type="primary">LOC123071831</name>
</gene>
<protein>
    <recommendedName>
        <fullName evidence="2">KIB1-4 beta-propeller domain-containing protein</fullName>
    </recommendedName>
</protein>
<evidence type="ECO:0000313" key="4">
    <source>
        <dbReference type="Proteomes" id="UP000019116"/>
    </source>
</evidence>
<keyword evidence="4" id="KW-1185">Reference proteome</keyword>
<feature type="compositionally biased region" description="Basic residues" evidence="1">
    <location>
        <begin position="37"/>
        <end position="59"/>
    </location>
</feature>
<dbReference type="Gramene" id="TraesCS3B03G1092500.1">
    <property type="protein sequence ID" value="TraesCS3B03G1092500.1.CDS"/>
    <property type="gene ID" value="TraesCS3B03G1092500"/>
</dbReference>
<dbReference type="PANTHER" id="PTHR33165">
    <property type="entry name" value="F-BOX DOMAIN CONTAINING PROTEIN-LIKE-RELATED"/>
    <property type="match status" value="1"/>
</dbReference>
<accession>A0A3B6FUD1</accession>
<reference evidence="3" key="2">
    <citation type="submission" date="2018-10" db="UniProtKB">
        <authorList>
            <consortium name="EnsemblPlants"/>
        </authorList>
    </citation>
    <scope>IDENTIFICATION</scope>
</reference>
<name>A0A3B6FUD1_WHEAT</name>
<dbReference type="Gramene" id="TraesROB_scaffold_035196_01G000100.1">
    <property type="protein sequence ID" value="TraesROB_scaffold_035196_01G000100.1"/>
    <property type="gene ID" value="TraesROB_scaffold_035196_01G000100"/>
</dbReference>
<dbReference type="Gramene" id="TraesCLE_scaffold_019902_01G000100.1">
    <property type="protein sequence ID" value="TraesCLE_scaffold_019902_01G000100.1"/>
    <property type="gene ID" value="TraesCLE_scaffold_019902_01G000100"/>
</dbReference>
<dbReference type="InterPro" id="IPR005174">
    <property type="entry name" value="KIB1-4_b-propeller"/>
</dbReference>
<dbReference type="RefSeq" id="XP_044351347.1">
    <property type="nucleotide sequence ID" value="XM_044495412.1"/>
</dbReference>
<dbReference type="Proteomes" id="UP000019116">
    <property type="component" value="Chromosome 3B"/>
</dbReference>
<proteinExistence type="predicted"/>
<evidence type="ECO:0000256" key="1">
    <source>
        <dbReference type="SAM" id="MobiDB-lite"/>
    </source>
</evidence>
<dbReference type="Pfam" id="PF03478">
    <property type="entry name" value="Beta-prop_KIB1-4"/>
    <property type="match status" value="1"/>
</dbReference>
<dbReference type="Gramene" id="TraesCAD_scaffold_007331_01G000100.1">
    <property type="protein sequence ID" value="TraesCAD_scaffold_007331_01G000100.1"/>
    <property type="gene ID" value="TraesCAD_scaffold_007331_01G000100"/>
</dbReference>
<dbReference type="PANTHER" id="PTHR33165:SF81">
    <property type="entry name" value="F-BOX DOMAIN-CONTAINING PROTEIN"/>
    <property type="match status" value="1"/>
</dbReference>
<dbReference type="Gramene" id="TraesWEE_scaffold_028526_01G000100.1">
    <property type="protein sequence ID" value="TraesWEE_scaffold_028526_01G000100.1"/>
    <property type="gene ID" value="TraesWEE_scaffold_028526_01G000100"/>
</dbReference>
<dbReference type="EnsemblPlants" id="TraesCS3B02G442600.1">
    <property type="protein sequence ID" value="TraesCS3B02G442600.1"/>
    <property type="gene ID" value="TraesCS3B02G442600"/>
</dbReference>
<organism evidence="3">
    <name type="scientific">Triticum aestivum</name>
    <name type="common">Wheat</name>
    <dbReference type="NCBI Taxonomy" id="4565"/>
    <lineage>
        <taxon>Eukaryota</taxon>
        <taxon>Viridiplantae</taxon>
        <taxon>Streptophyta</taxon>
        <taxon>Embryophyta</taxon>
        <taxon>Tracheophyta</taxon>
        <taxon>Spermatophyta</taxon>
        <taxon>Magnoliopsida</taxon>
        <taxon>Liliopsida</taxon>
        <taxon>Poales</taxon>
        <taxon>Poaceae</taxon>
        <taxon>BOP clade</taxon>
        <taxon>Pooideae</taxon>
        <taxon>Triticodae</taxon>
        <taxon>Triticeae</taxon>
        <taxon>Triticinae</taxon>
        <taxon>Triticum</taxon>
    </lineage>
</organism>
<dbReference type="GeneID" id="123071831"/>
<feature type="domain" description="KIB1-4 beta-propeller" evidence="2">
    <location>
        <begin position="283"/>
        <end position="533"/>
    </location>
</feature>
<evidence type="ECO:0000313" key="3">
    <source>
        <dbReference type="EnsemblPlants" id="TraesCS3B02G442600.1"/>
    </source>
</evidence>
<evidence type="ECO:0000259" key="2">
    <source>
        <dbReference type="Pfam" id="PF03478"/>
    </source>
</evidence>